<reference evidence="1 2" key="1">
    <citation type="submission" date="2015-08" db="EMBL/GenBank/DDBJ databases">
        <title>Next Generation Sequencing and Analysis of the Genome of Puccinia sorghi L Schw, the Causal Agent of Maize Common Rust.</title>
        <authorList>
            <person name="Rochi L."/>
            <person name="Burguener G."/>
            <person name="Darino M."/>
            <person name="Turjanski A."/>
            <person name="Kreff E."/>
            <person name="Dieguez M.J."/>
            <person name="Sacco F."/>
        </authorList>
    </citation>
    <scope>NUCLEOTIDE SEQUENCE [LARGE SCALE GENOMIC DNA]</scope>
    <source>
        <strain evidence="1 2">RO10H11247</strain>
    </source>
</reference>
<proteinExistence type="predicted"/>
<evidence type="ECO:0000313" key="2">
    <source>
        <dbReference type="Proteomes" id="UP000037035"/>
    </source>
</evidence>
<dbReference type="OrthoDB" id="2619330at2759"/>
<evidence type="ECO:0000313" key="1">
    <source>
        <dbReference type="EMBL" id="KNZ54976.1"/>
    </source>
</evidence>
<organism evidence="1 2">
    <name type="scientific">Puccinia sorghi</name>
    <dbReference type="NCBI Taxonomy" id="27349"/>
    <lineage>
        <taxon>Eukaryota</taxon>
        <taxon>Fungi</taxon>
        <taxon>Dikarya</taxon>
        <taxon>Basidiomycota</taxon>
        <taxon>Pucciniomycotina</taxon>
        <taxon>Pucciniomycetes</taxon>
        <taxon>Pucciniales</taxon>
        <taxon>Pucciniaceae</taxon>
        <taxon>Puccinia</taxon>
    </lineage>
</organism>
<keyword evidence="2" id="KW-1185">Reference proteome</keyword>
<gene>
    <name evidence="1" type="ORF">VP01_2801g1</name>
</gene>
<comment type="caution">
    <text evidence="1">The sequence shown here is derived from an EMBL/GenBank/DDBJ whole genome shotgun (WGS) entry which is preliminary data.</text>
</comment>
<protein>
    <submittedName>
        <fullName evidence="1">Uncharacterized protein</fullName>
    </submittedName>
</protein>
<dbReference type="VEuPathDB" id="FungiDB:VP01_2801g1"/>
<name>A0A0L6V2J7_9BASI</name>
<dbReference type="EMBL" id="LAVV01007726">
    <property type="protein sequence ID" value="KNZ54976.1"/>
    <property type="molecule type" value="Genomic_DNA"/>
</dbReference>
<accession>A0A0L6V2J7</accession>
<sequence length="185" mass="21441">MEQLFSDSRIYSKLGTEQSTSILKQPFTNFHIQLSRNTQFHSFFDHAKTAMYSQTCRLLSSLKNSLIKISSFWQTQLIQVISLCSQLIMGRNDLTIRMSISITILHSHDLRELRTKIKKKDTIKWIIGCVVHHNLLADLKDPWNELYEEDEPDSAPVRTTLTTHPMGYVAPYTQLLFPILKTLSQ</sequence>
<dbReference type="AlphaFoldDB" id="A0A0L6V2J7"/>
<dbReference type="Proteomes" id="UP000037035">
    <property type="component" value="Unassembled WGS sequence"/>
</dbReference>